<evidence type="ECO:0000256" key="4">
    <source>
        <dbReference type="ARBA" id="ARBA00022519"/>
    </source>
</evidence>
<comment type="subcellular location">
    <subcellularLocation>
        <location evidence="1 9">Cell inner membrane</location>
        <topology evidence="1 9">Multi-pass membrane protein</topology>
    </subcellularLocation>
</comment>
<feature type="transmembrane region" description="Helical" evidence="9">
    <location>
        <begin position="86"/>
        <end position="110"/>
    </location>
</feature>
<dbReference type="GO" id="GO:0022857">
    <property type="term" value="F:transmembrane transporter activity"/>
    <property type="evidence" value="ECO:0007669"/>
    <property type="project" value="UniProtKB-UniRule"/>
</dbReference>
<evidence type="ECO:0000256" key="8">
    <source>
        <dbReference type="ARBA" id="ARBA00038436"/>
    </source>
</evidence>
<dbReference type="PANTHER" id="PTHR35011:SF2">
    <property type="entry name" value="2,3-DIKETO-L-GULONATE TRAP TRANSPORTER SMALL PERMEASE PROTEIN YIAM"/>
    <property type="match status" value="1"/>
</dbReference>
<dbReference type="PANTHER" id="PTHR35011">
    <property type="entry name" value="2,3-DIKETO-L-GULONATE TRAP TRANSPORTER SMALL PERMEASE PROTEIN YIAM"/>
    <property type="match status" value="1"/>
</dbReference>
<keyword evidence="12" id="KW-1185">Reference proteome</keyword>
<dbReference type="EMBL" id="QHHQ01000002">
    <property type="protein sequence ID" value="RAI01909.1"/>
    <property type="molecule type" value="Genomic_DNA"/>
</dbReference>
<evidence type="ECO:0000313" key="11">
    <source>
        <dbReference type="EMBL" id="RAI01909.1"/>
    </source>
</evidence>
<reference evidence="11 12" key="1">
    <citation type="submission" date="2018-05" db="EMBL/GenBank/DDBJ databases">
        <title>Acuticoccus sediminis sp. nov., isolated from deep-sea sediment of Indian Ocean.</title>
        <authorList>
            <person name="Liu X."/>
            <person name="Lai Q."/>
            <person name="Du Y."/>
            <person name="Sun F."/>
            <person name="Zhang X."/>
            <person name="Wang S."/>
            <person name="Shao Z."/>
        </authorList>
    </citation>
    <scope>NUCLEOTIDE SEQUENCE [LARGE SCALE GENOMIC DNA]</scope>
    <source>
        <strain evidence="11 12">PTG4-2</strain>
    </source>
</reference>
<comment type="caution">
    <text evidence="11">The sequence shown here is derived from an EMBL/GenBank/DDBJ whole genome shotgun (WGS) entry which is preliminary data.</text>
</comment>
<evidence type="ECO:0000256" key="1">
    <source>
        <dbReference type="ARBA" id="ARBA00004429"/>
    </source>
</evidence>
<accession>A0A8B2NTS6</accession>
<proteinExistence type="inferred from homology"/>
<comment type="function">
    <text evidence="9">Part of the tripartite ATP-independent periplasmic (TRAP) transport system.</text>
</comment>
<feature type="transmembrane region" description="Helical" evidence="9">
    <location>
        <begin position="44"/>
        <end position="65"/>
    </location>
</feature>
<feature type="domain" description="Tripartite ATP-independent periplasmic transporters DctQ component" evidence="10">
    <location>
        <begin position="26"/>
        <end position="156"/>
    </location>
</feature>
<organism evidence="11 12">
    <name type="scientific">Acuticoccus sediminis</name>
    <dbReference type="NCBI Taxonomy" id="2184697"/>
    <lineage>
        <taxon>Bacteria</taxon>
        <taxon>Pseudomonadati</taxon>
        <taxon>Pseudomonadota</taxon>
        <taxon>Alphaproteobacteria</taxon>
        <taxon>Hyphomicrobiales</taxon>
        <taxon>Amorphaceae</taxon>
        <taxon>Acuticoccus</taxon>
    </lineage>
</organism>
<feature type="transmembrane region" description="Helical" evidence="9">
    <location>
        <begin position="130"/>
        <end position="149"/>
    </location>
</feature>
<dbReference type="RefSeq" id="WP_111345125.1">
    <property type="nucleotide sequence ID" value="NZ_QHHQ01000002.1"/>
</dbReference>
<evidence type="ECO:0000256" key="6">
    <source>
        <dbReference type="ARBA" id="ARBA00022989"/>
    </source>
</evidence>
<gene>
    <name evidence="11" type="ORF">DLJ53_10980</name>
</gene>
<dbReference type="GO" id="GO:0005886">
    <property type="term" value="C:plasma membrane"/>
    <property type="evidence" value="ECO:0007669"/>
    <property type="project" value="UniProtKB-SubCell"/>
</dbReference>
<evidence type="ECO:0000256" key="3">
    <source>
        <dbReference type="ARBA" id="ARBA00022475"/>
    </source>
</evidence>
<dbReference type="GO" id="GO:0015740">
    <property type="term" value="P:C4-dicarboxylate transport"/>
    <property type="evidence" value="ECO:0007669"/>
    <property type="project" value="TreeGrafter"/>
</dbReference>
<keyword evidence="3" id="KW-1003">Cell membrane</keyword>
<dbReference type="InterPro" id="IPR055348">
    <property type="entry name" value="DctQ"/>
</dbReference>
<evidence type="ECO:0000256" key="5">
    <source>
        <dbReference type="ARBA" id="ARBA00022692"/>
    </source>
</evidence>
<evidence type="ECO:0000256" key="2">
    <source>
        <dbReference type="ARBA" id="ARBA00022448"/>
    </source>
</evidence>
<dbReference type="AlphaFoldDB" id="A0A8B2NTS6"/>
<sequence length="171" mass="18304">MLRGLSSVLTFIEDRAGGMLLLISSLLIVGQTLMRAVFGYGISGIYEVATFCMIWSVILTAGAGIRRNVHVRVDILIRLVPAPVAFWMEVVICLVMAAIGAALVYSGVLLVQESLVFGDSTLGTIRIPMWIPQSIMPLGGALVMIRSIARIVALAQGKVAVLEEHDVVPTA</sequence>
<keyword evidence="2 9" id="KW-0813">Transport</keyword>
<evidence type="ECO:0000256" key="7">
    <source>
        <dbReference type="ARBA" id="ARBA00023136"/>
    </source>
</evidence>
<dbReference type="InterPro" id="IPR007387">
    <property type="entry name" value="TRAP_DctQ"/>
</dbReference>
<keyword evidence="7 9" id="KW-0472">Membrane</keyword>
<dbReference type="Pfam" id="PF04290">
    <property type="entry name" value="DctQ"/>
    <property type="match status" value="1"/>
</dbReference>
<protein>
    <recommendedName>
        <fullName evidence="9">TRAP transporter small permease protein</fullName>
    </recommendedName>
</protein>
<dbReference type="OrthoDB" id="9797534at2"/>
<dbReference type="Proteomes" id="UP000249590">
    <property type="component" value="Unassembled WGS sequence"/>
</dbReference>
<comment type="similarity">
    <text evidence="8 9">Belongs to the TRAP transporter small permease family.</text>
</comment>
<evidence type="ECO:0000313" key="12">
    <source>
        <dbReference type="Proteomes" id="UP000249590"/>
    </source>
</evidence>
<keyword evidence="5 9" id="KW-0812">Transmembrane</keyword>
<evidence type="ECO:0000259" key="10">
    <source>
        <dbReference type="Pfam" id="PF04290"/>
    </source>
</evidence>
<feature type="transmembrane region" description="Helical" evidence="9">
    <location>
        <begin position="20"/>
        <end position="38"/>
    </location>
</feature>
<name>A0A8B2NTS6_9HYPH</name>
<comment type="subunit">
    <text evidence="9">The complex comprises the extracytoplasmic solute receptor protein and the two transmembrane proteins.</text>
</comment>
<evidence type="ECO:0000256" key="9">
    <source>
        <dbReference type="RuleBase" id="RU369079"/>
    </source>
</evidence>
<keyword evidence="4 9" id="KW-0997">Cell inner membrane</keyword>
<keyword evidence="6 9" id="KW-1133">Transmembrane helix</keyword>